<comment type="similarity">
    <text evidence="3">Belongs to the cation transport ATPase (P-type) (TC 3.A.3) family. Type IIIB subfamily.</text>
</comment>
<evidence type="ECO:0000256" key="10">
    <source>
        <dbReference type="ARBA" id="ARBA00022741"/>
    </source>
</evidence>
<feature type="transmembrane region" description="Helical" evidence="18">
    <location>
        <begin position="702"/>
        <end position="726"/>
    </location>
</feature>
<evidence type="ECO:0000256" key="7">
    <source>
        <dbReference type="ARBA" id="ARBA00022519"/>
    </source>
</evidence>
<dbReference type="GO" id="GO:0005886">
    <property type="term" value="C:plasma membrane"/>
    <property type="evidence" value="ECO:0007669"/>
    <property type="project" value="UniProtKB-SubCell"/>
</dbReference>
<evidence type="ECO:0000256" key="2">
    <source>
        <dbReference type="ARBA" id="ARBA00004429"/>
    </source>
</evidence>
<evidence type="ECO:0000256" key="5">
    <source>
        <dbReference type="ARBA" id="ARBA00013555"/>
    </source>
</evidence>
<reference evidence="20" key="1">
    <citation type="submission" date="2016-04" db="EMBL/GenBank/DDBJ databases">
        <authorList>
            <person name="Evans L.H."/>
            <person name="Alamgir A."/>
            <person name="Owens N."/>
            <person name="Weber N.D."/>
            <person name="Virtaneva K."/>
            <person name="Barbian K."/>
            <person name="Babar A."/>
            <person name="Rosenke K."/>
        </authorList>
    </citation>
    <scope>NUCLEOTIDE SEQUENCE</scope>
    <source>
        <strain evidence="20">92-2</strain>
    </source>
</reference>
<dbReference type="InterPro" id="IPR004014">
    <property type="entry name" value="ATPase_P-typ_cation-transptr_N"/>
</dbReference>
<dbReference type="GO" id="GO:0005524">
    <property type="term" value="F:ATP binding"/>
    <property type="evidence" value="ECO:0007669"/>
    <property type="project" value="UniProtKB-KW"/>
</dbReference>
<dbReference type="Gene3D" id="3.40.1110.10">
    <property type="entry name" value="Calcium-transporting ATPase, cytoplasmic domain N"/>
    <property type="match status" value="1"/>
</dbReference>
<dbReference type="SFLD" id="SFLDG00002">
    <property type="entry name" value="C1.7:_P-type_atpase_like"/>
    <property type="match status" value="1"/>
</dbReference>
<feature type="transmembrane region" description="Helical" evidence="18">
    <location>
        <begin position="889"/>
        <end position="911"/>
    </location>
</feature>
<evidence type="ECO:0000256" key="8">
    <source>
        <dbReference type="ARBA" id="ARBA00022553"/>
    </source>
</evidence>
<evidence type="ECO:0000256" key="1">
    <source>
        <dbReference type="ARBA" id="ARBA00003954"/>
    </source>
</evidence>
<keyword evidence="20" id="KW-0378">Hydrolase</keyword>
<accession>A0A212JQ71</accession>
<name>A0A212JQ71_9BACT</name>
<dbReference type="Gene3D" id="2.70.150.10">
    <property type="entry name" value="Calcium-transporting ATPase, cytoplasmic transduction domain A"/>
    <property type="match status" value="1"/>
</dbReference>
<keyword evidence="11" id="KW-0067">ATP-binding</keyword>
<feature type="transmembrane region" description="Helical" evidence="18">
    <location>
        <begin position="322"/>
        <end position="346"/>
    </location>
</feature>
<organism evidence="20">
    <name type="scientific">uncultured Desulfovibrio sp</name>
    <dbReference type="NCBI Taxonomy" id="167968"/>
    <lineage>
        <taxon>Bacteria</taxon>
        <taxon>Pseudomonadati</taxon>
        <taxon>Thermodesulfobacteriota</taxon>
        <taxon>Desulfovibrionia</taxon>
        <taxon>Desulfovibrionales</taxon>
        <taxon>Desulfovibrionaceae</taxon>
        <taxon>Desulfovibrio</taxon>
        <taxon>environmental samples</taxon>
    </lineage>
</organism>
<dbReference type="InterPro" id="IPR001757">
    <property type="entry name" value="P_typ_ATPase"/>
</dbReference>
<dbReference type="SFLD" id="SFLDS00003">
    <property type="entry name" value="Haloacid_Dehalogenase"/>
    <property type="match status" value="1"/>
</dbReference>
<evidence type="ECO:0000256" key="14">
    <source>
        <dbReference type="ARBA" id="ARBA00022989"/>
    </source>
</evidence>
<keyword evidence="7" id="KW-0997">Cell inner membrane</keyword>
<feature type="transmembrane region" description="Helical" evidence="18">
    <location>
        <begin position="93"/>
        <end position="115"/>
    </location>
</feature>
<keyword evidence="12" id="KW-0460">Magnesium</keyword>
<dbReference type="InterPro" id="IPR023299">
    <property type="entry name" value="ATPase_P-typ_cyto_dom_N"/>
</dbReference>
<evidence type="ECO:0000256" key="6">
    <source>
        <dbReference type="ARBA" id="ARBA00022475"/>
    </source>
</evidence>
<dbReference type="InterPro" id="IPR023214">
    <property type="entry name" value="HAD_sf"/>
</dbReference>
<evidence type="ECO:0000259" key="19">
    <source>
        <dbReference type="SMART" id="SM00831"/>
    </source>
</evidence>
<evidence type="ECO:0000256" key="11">
    <source>
        <dbReference type="ARBA" id="ARBA00022840"/>
    </source>
</evidence>
<dbReference type="InterPro" id="IPR008250">
    <property type="entry name" value="ATPase_P-typ_transduc_dom_A_sf"/>
</dbReference>
<dbReference type="AlphaFoldDB" id="A0A212JQ71"/>
<dbReference type="NCBIfam" id="TIGR01524">
    <property type="entry name" value="ATPase-IIIB_Mg"/>
    <property type="match status" value="1"/>
</dbReference>
<keyword evidence="8" id="KW-0597">Phosphoprotein</keyword>
<dbReference type="EMBL" id="FLUP01000001">
    <property type="protein sequence ID" value="SBW01550.1"/>
    <property type="molecule type" value="Genomic_DNA"/>
</dbReference>
<dbReference type="SUPFAM" id="SSF81665">
    <property type="entry name" value="Calcium ATPase, transmembrane domain M"/>
    <property type="match status" value="1"/>
</dbReference>
<dbReference type="InterPro" id="IPR044492">
    <property type="entry name" value="P_typ_ATPase_HD_dom"/>
</dbReference>
<keyword evidence="10" id="KW-0547">Nucleotide-binding</keyword>
<dbReference type="EC" id="7.2.2.14" evidence="4"/>
<dbReference type="PANTHER" id="PTHR42861">
    <property type="entry name" value="CALCIUM-TRANSPORTING ATPASE"/>
    <property type="match status" value="1"/>
</dbReference>
<evidence type="ECO:0000256" key="16">
    <source>
        <dbReference type="ARBA" id="ARBA00029806"/>
    </source>
</evidence>
<dbReference type="InterPro" id="IPR036412">
    <property type="entry name" value="HAD-like_sf"/>
</dbReference>
<comment type="subcellular location">
    <subcellularLocation>
        <location evidence="2">Cell inner membrane</location>
        <topology evidence="2">Multi-pass membrane protein</topology>
    </subcellularLocation>
</comment>
<gene>
    <name evidence="20" type="primary">mgtA</name>
    <name evidence="20" type="ORF">KM92DES2_11519</name>
</gene>
<feature type="domain" description="Cation-transporting P-type ATPase N-terminal" evidence="19">
    <location>
        <begin position="44"/>
        <end position="117"/>
    </location>
</feature>
<dbReference type="Pfam" id="PF00689">
    <property type="entry name" value="Cation_ATPase_C"/>
    <property type="match status" value="1"/>
</dbReference>
<evidence type="ECO:0000313" key="20">
    <source>
        <dbReference type="EMBL" id="SBW01550.1"/>
    </source>
</evidence>
<dbReference type="InterPro" id="IPR006415">
    <property type="entry name" value="P-type_ATPase_IIIB"/>
</dbReference>
<feature type="transmembrane region" description="Helical" evidence="18">
    <location>
        <begin position="127"/>
        <end position="146"/>
    </location>
</feature>
<dbReference type="GO" id="GO:0016887">
    <property type="term" value="F:ATP hydrolysis activity"/>
    <property type="evidence" value="ECO:0007669"/>
    <property type="project" value="InterPro"/>
</dbReference>
<dbReference type="NCBIfam" id="NF011702">
    <property type="entry name" value="PRK15122.1"/>
    <property type="match status" value="1"/>
</dbReference>
<evidence type="ECO:0000256" key="3">
    <source>
        <dbReference type="ARBA" id="ARBA00008746"/>
    </source>
</evidence>
<comment type="function">
    <text evidence="1">Mediates magnesium influx to the cytosol.</text>
</comment>
<dbReference type="RefSeq" id="WP_227118430.1">
    <property type="nucleotide sequence ID" value="NZ_LT598928.1"/>
</dbReference>
<dbReference type="PRINTS" id="PR01836">
    <property type="entry name" value="MGATPASE"/>
</dbReference>
<evidence type="ECO:0000256" key="4">
    <source>
        <dbReference type="ARBA" id="ARBA00012786"/>
    </source>
</evidence>
<dbReference type="InterPro" id="IPR059000">
    <property type="entry name" value="ATPase_P-type_domA"/>
</dbReference>
<feature type="transmembrane region" description="Helical" evidence="18">
    <location>
        <begin position="772"/>
        <end position="800"/>
    </location>
</feature>
<dbReference type="NCBIfam" id="TIGR01494">
    <property type="entry name" value="ATPase_P-type"/>
    <property type="match status" value="1"/>
</dbReference>
<keyword evidence="9 18" id="KW-0812">Transmembrane</keyword>
<dbReference type="InterPro" id="IPR023298">
    <property type="entry name" value="ATPase_P-typ_TM_dom_sf"/>
</dbReference>
<keyword evidence="15 18" id="KW-0472">Membrane</keyword>
<sequence>MVLRSFLPHGLVVPFARFFGRKGHAASHTVSTELVRQAATRLLDAARVEPDEALQTFNSSPDGLTRHQVHAMRQQYGANILAAKGRDSLPKRLFTSFINPFSVVLLLLACISFFTDYLLADAGERDLTAVIIVTVMVCISGVLHFVQEARSGNAVARLESLVKTTIEVVREGEGKELPINSLVVGDVVRLAAGDMIPADMRILRAKDLFVSQSSLTGESEPVEKFPHALPADLAAASPLDCDNLAFMGSNVVSGAAYGLVLAVGGATLFGSLARQIAATTTPTSFDKGVNSVSWLLLRFMFCMAPVVLFINGFTKGDWVEAALFALSVAVGLTPEMLPTVVSANLVRGAVFMARKKVIARRLNAIQNLGAMDVLCTDKTGTLTQDRIVLEYSLDIHGTEDARVLRHAFLNSWFQTGLKNLLDAAIVNHADELSMQPLRKEYSLVDEMPFDFSRRRMSVVVADTTGKTQIITKGALEEMLTVCSYAEYHGQVEPLTPELQAEILERVRRYNNDGMRVVGVAHKTMSAPGGVFSVADEKDMVLLGYLAFLDPPKDSASKALAALNEHGVRVKVLTGDNDAVTRSVCRQVGLPGKNILLGVEIEGMDDAALKTAVEETDIFAKLSPRQKARIVTCLRGNGHVVGFMGDGINDAPAMKNADVGISVDSAVDVARESAGVILLEKDLTVLEAGVMEGRRTYANIIKYIKITVSSNFGNMFSVLAASVFLPFLPMTPLQILVLNLLYDVSCTAMPWDNVDEEFLRKPRNWNTDSIRRFMFWLGPTSSVFDLTTYALLFWVICPAVVPMPAGGWQAMSSVDQASFAALFQAGWFVESLWTQTMVIHMLRTPGVPLLHSRAAWQVTLLTSLGVAVGTAIPFTALGQGLDMGALPASYFPWLAAVLAGYLALATLVKGAFMRRYNTWL</sequence>
<keyword evidence="14 18" id="KW-1133">Transmembrane helix</keyword>
<dbReference type="SMART" id="SM00831">
    <property type="entry name" value="Cation_ATPase_N"/>
    <property type="match status" value="1"/>
</dbReference>
<evidence type="ECO:0000256" key="13">
    <source>
        <dbReference type="ARBA" id="ARBA00022967"/>
    </source>
</evidence>
<dbReference type="Pfam" id="PF00690">
    <property type="entry name" value="Cation_ATPase_N"/>
    <property type="match status" value="1"/>
</dbReference>
<evidence type="ECO:0000256" key="15">
    <source>
        <dbReference type="ARBA" id="ARBA00023136"/>
    </source>
</evidence>
<evidence type="ECO:0000256" key="18">
    <source>
        <dbReference type="SAM" id="Phobius"/>
    </source>
</evidence>
<dbReference type="SFLD" id="SFLDF00027">
    <property type="entry name" value="p-type_atpase"/>
    <property type="match status" value="1"/>
</dbReference>
<evidence type="ECO:0000256" key="12">
    <source>
        <dbReference type="ARBA" id="ARBA00022842"/>
    </source>
</evidence>
<dbReference type="InterPro" id="IPR006068">
    <property type="entry name" value="ATPase_P-typ_cation-transptr_C"/>
</dbReference>
<feature type="transmembrane region" description="Helical" evidence="18">
    <location>
        <begin position="292"/>
        <end position="310"/>
    </location>
</feature>
<proteinExistence type="inferred from homology"/>
<dbReference type="PROSITE" id="PS00154">
    <property type="entry name" value="ATPASE_E1_E2"/>
    <property type="match status" value="1"/>
</dbReference>
<dbReference type="Gene3D" id="1.20.1110.10">
    <property type="entry name" value="Calcium-transporting ATPase, transmembrane domain"/>
    <property type="match status" value="1"/>
</dbReference>
<evidence type="ECO:0000256" key="9">
    <source>
        <dbReference type="ARBA" id="ARBA00022692"/>
    </source>
</evidence>
<dbReference type="Gene3D" id="3.40.50.1000">
    <property type="entry name" value="HAD superfamily/HAD-like"/>
    <property type="match status" value="1"/>
</dbReference>
<comment type="catalytic activity">
    <reaction evidence="17">
        <text>Mg(2+)(out) + ATP + H2O = Mg(2+)(in) + ADP + phosphate + H(+)</text>
        <dbReference type="Rhea" id="RHEA:10260"/>
        <dbReference type="ChEBI" id="CHEBI:15377"/>
        <dbReference type="ChEBI" id="CHEBI:15378"/>
        <dbReference type="ChEBI" id="CHEBI:18420"/>
        <dbReference type="ChEBI" id="CHEBI:30616"/>
        <dbReference type="ChEBI" id="CHEBI:43474"/>
        <dbReference type="ChEBI" id="CHEBI:456216"/>
        <dbReference type="EC" id="7.2.2.14"/>
    </reaction>
</comment>
<dbReference type="SUPFAM" id="SSF56784">
    <property type="entry name" value="HAD-like"/>
    <property type="match status" value="1"/>
</dbReference>
<evidence type="ECO:0000256" key="17">
    <source>
        <dbReference type="ARBA" id="ARBA00047295"/>
    </source>
</evidence>
<dbReference type="CDD" id="cd02077">
    <property type="entry name" value="P-type_ATPase_Mg"/>
    <property type="match status" value="1"/>
</dbReference>
<protein>
    <recommendedName>
        <fullName evidence="5">Magnesium-transporting ATPase, P-type 1</fullName>
        <ecNumber evidence="4">7.2.2.14</ecNumber>
    </recommendedName>
    <alternativeName>
        <fullName evidence="16">Mg(2+) transport ATPase, P-type 1</fullName>
    </alternativeName>
</protein>
<dbReference type="Pfam" id="PF00122">
    <property type="entry name" value="E1-E2_ATPase"/>
    <property type="match status" value="1"/>
</dbReference>
<dbReference type="GO" id="GO:0015444">
    <property type="term" value="F:P-type magnesium transporter activity"/>
    <property type="evidence" value="ECO:0007669"/>
    <property type="project" value="UniProtKB-EC"/>
</dbReference>
<keyword evidence="6" id="KW-1003">Cell membrane</keyword>
<feature type="transmembrane region" description="Helical" evidence="18">
    <location>
        <begin position="853"/>
        <end position="877"/>
    </location>
</feature>
<keyword evidence="13" id="KW-1278">Translocase</keyword>
<dbReference type="Pfam" id="PF13246">
    <property type="entry name" value="Cation_ATPase"/>
    <property type="match status" value="1"/>
</dbReference>
<dbReference type="InterPro" id="IPR018303">
    <property type="entry name" value="ATPase_P-typ_P_site"/>
</dbReference>
<dbReference type="SUPFAM" id="SSF81653">
    <property type="entry name" value="Calcium ATPase, transduction domain A"/>
    <property type="match status" value="1"/>
</dbReference>